<protein>
    <submittedName>
        <fullName evidence="9">Uncharacterized protein</fullName>
    </submittedName>
</protein>
<gene>
    <name evidence="9" type="ORF">FOVG_19696</name>
</gene>
<evidence type="ECO:0000256" key="3">
    <source>
        <dbReference type="ARBA" id="ARBA00022617"/>
    </source>
</evidence>
<dbReference type="HOGENOM" id="CLU_001570_14_7_1"/>
<evidence type="ECO:0000256" key="1">
    <source>
        <dbReference type="ARBA" id="ARBA00001971"/>
    </source>
</evidence>
<reference evidence="9" key="1">
    <citation type="submission" date="2011-10" db="EMBL/GenBank/DDBJ databases">
        <title>The Genome Sequence of Fusarium oxysporum HDV247.</title>
        <authorList>
            <consortium name="The Broad Institute Genome Sequencing Platform"/>
            <person name="Ma L.-J."/>
            <person name="Gale L.R."/>
            <person name="Schwartz D.C."/>
            <person name="Zhou S."/>
            <person name="Corby-Kistler H."/>
            <person name="Young S.K."/>
            <person name="Zeng Q."/>
            <person name="Gargeya S."/>
            <person name="Fitzgerald M."/>
            <person name="Haas B."/>
            <person name="Abouelleil A."/>
            <person name="Alvarado L."/>
            <person name="Arachchi H.M."/>
            <person name="Berlin A."/>
            <person name="Brown A."/>
            <person name="Chapman S.B."/>
            <person name="Chen Z."/>
            <person name="Dunbar C."/>
            <person name="Freedman E."/>
            <person name="Gearin G."/>
            <person name="Goldberg J."/>
            <person name="Griggs A."/>
            <person name="Gujja S."/>
            <person name="Heiman D."/>
            <person name="Howarth C."/>
            <person name="Larson L."/>
            <person name="Lui A."/>
            <person name="MacDonald P.J.P."/>
            <person name="Montmayeur A."/>
            <person name="Murphy C."/>
            <person name="Neiman D."/>
            <person name="Pearson M."/>
            <person name="Priest M."/>
            <person name="Roberts A."/>
            <person name="Saif S."/>
            <person name="Shea T."/>
            <person name="Shenoy N."/>
            <person name="Sisk P."/>
            <person name="Stolte C."/>
            <person name="Sykes S."/>
            <person name="Wortman J."/>
            <person name="Nusbaum C."/>
            <person name="Birren B."/>
        </authorList>
    </citation>
    <scope>NUCLEOTIDE SEQUENCE [LARGE SCALE GENOMIC DNA]</scope>
    <source>
        <strain evidence="9">HDV247</strain>
    </source>
</reference>
<dbReference type="Gene3D" id="1.10.630.10">
    <property type="entry name" value="Cytochrome P450"/>
    <property type="match status" value="1"/>
</dbReference>
<keyword evidence="5" id="KW-0560">Oxidoreductase</keyword>
<evidence type="ECO:0000256" key="2">
    <source>
        <dbReference type="ARBA" id="ARBA00010617"/>
    </source>
</evidence>
<keyword evidence="4 8" id="KW-0479">Metal-binding</keyword>
<dbReference type="InterPro" id="IPR001128">
    <property type="entry name" value="Cyt_P450"/>
</dbReference>
<proteinExistence type="inferred from homology"/>
<dbReference type="GO" id="GO:0016705">
    <property type="term" value="F:oxidoreductase activity, acting on paired donors, with incorporation or reduction of molecular oxygen"/>
    <property type="evidence" value="ECO:0007669"/>
    <property type="project" value="InterPro"/>
</dbReference>
<name>W9N7V4_FUSOX</name>
<dbReference type="EMBL" id="KI981298">
    <property type="protein sequence ID" value="EXA28719.1"/>
    <property type="molecule type" value="Genomic_DNA"/>
</dbReference>
<keyword evidence="3 8" id="KW-0349">Heme</keyword>
<dbReference type="Pfam" id="PF00067">
    <property type="entry name" value="p450"/>
    <property type="match status" value="1"/>
</dbReference>
<comment type="cofactor">
    <cofactor evidence="1 8">
        <name>heme</name>
        <dbReference type="ChEBI" id="CHEBI:30413"/>
    </cofactor>
</comment>
<dbReference type="InterPro" id="IPR036396">
    <property type="entry name" value="Cyt_P450_sf"/>
</dbReference>
<feature type="binding site" description="axial binding residue" evidence="8">
    <location>
        <position position="150"/>
    </location>
    <ligand>
        <name>heme</name>
        <dbReference type="ChEBI" id="CHEBI:30413"/>
    </ligand>
    <ligandPart>
        <name>Fe</name>
        <dbReference type="ChEBI" id="CHEBI:18248"/>
    </ligandPart>
</feature>
<evidence type="ECO:0000313" key="9">
    <source>
        <dbReference type="EMBL" id="EXA28719.1"/>
    </source>
</evidence>
<dbReference type="PRINTS" id="PR00463">
    <property type="entry name" value="EP450I"/>
</dbReference>
<evidence type="ECO:0000256" key="4">
    <source>
        <dbReference type="ARBA" id="ARBA00022723"/>
    </source>
</evidence>
<comment type="similarity">
    <text evidence="2">Belongs to the cytochrome P450 family.</text>
</comment>
<accession>W9N7V4</accession>
<dbReference type="PRINTS" id="PR00385">
    <property type="entry name" value="P450"/>
</dbReference>
<evidence type="ECO:0000256" key="7">
    <source>
        <dbReference type="ARBA" id="ARBA00023033"/>
    </source>
</evidence>
<dbReference type="SUPFAM" id="SSF48264">
    <property type="entry name" value="Cytochrome P450"/>
    <property type="match status" value="1"/>
</dbReference>
<dbReference type="GO" id="GO:0005506">
    <property type="term" value="F:iron ion binding"/>
    <property type="evidence" value="ECO:0007669"/>
    <property type="project" value="InterPro"/>
</dbReference>
<evidence type="ECO:0000256" key="5">
    <source>
        <dbReference type="ARBA" id="ARBA00023002"/>
    </source>
</evidence>
<evidence type="ECO:0000256" key="6">
    <source>
        <dbReference type="ARBA" id="ARBA00023004"/>
    </source>
</evidence>
<keyword evidence="7" id="KW-0503">Monooxygenase</keyword>
<dbReference type="PANTHER" id="PTHR24305">
    <property type="entry name" value="CYTOCHROME P450"/>
    <property type="match status" value="1"/>
</dbReference>
<dbReference type="InterPro" id="IPR002401">
    <property type="entry name" value="Cyt_P450_E_grp-I"/>
</dbReference>
<sequence length="205" mass="22797">MENSTILITAGSESSVTLLVAAVSLLTDNPAKLQKLAEEVRSTFNNDDEITIVSVNQLTYLAACLNEALRCFPAVPPALPRVVPHGGAVIAGHAVPEKTVVAVASWATNHSERHFKKALEYHPERFLKDPEFSQDRFEAFQPFGLGHGNCPGRNLAWAETRLALARLVYNFDIESVPESRGWTTKQKAYMLWDKKPFWAVLKPVR</sequence>
<dbReference type="AlphaFoldDB" id="W9N7V4"/>
<keyword evidence="6 8" id="KW-0408">Iron</keyword>
<reference evidence="9" key="2">
    <citation type="submission" date="2014-02" db="EMBL/GenBank/DDBJ databases">
        <title>Annotation of the Genome Sequence of Fusarium oxysporum HDV247.</title>
        <authorList>
            <consortium name="The Broad Institute Genomics Platform"/>
            <person name="Ma L.-J."/>
            <person name="Corby-Kistler H."/>
            <person name="Broz K."/>
            <person name="Gale L.R."/>
            <person name="Jonkers W."/>
            <person name="O'Donnell K."/>
            <person name="Ploetz R."/>
            <person name="Steinberg C."/>
            <person name="Schwartz D.C."/>
            <person name="VanEtten H."/>
            <person name="Zhou S."/>
            <person name="Young S.K."/>
            <person name="Zeng Q."/>
            <person name="Gargeya S."/>
            <person name="Fitzgerald M."/>
            <person name="Abouelleil A."/>
            <person name="Alvarado L."/>
            <person name="Chapman S.B."/>
            <person name="Gainer-Dewar J."/>
            <person name="Goldberg J."/>
            <person name="Griggs A."/>
            <person name="Gujja S."/>
            <person name="Hansen M."/>
            <person name="Howarth C."/>
            <person name="Imamovic A."/>
            <person name="Ireland A."/>
            <person name="Larimer J."/>
            <person name="McCowan C."/>
            <person name="Murphy C."/>
            <person name="Pearson M."/>
            <person name="Poon T.W."/>
            <person name="Priest M."/>
            <person name="Roberts A."/>
            <person name="Saif S."/>
            <person name="Shea T."/>
            <person name="Sykes S."/>
            <person name="Wortman J."/>
            <person name="Nusbaum C."/>
            <person name="Birren B."/>
        </authorList>
    </citation>
    <scope>NUCLEOTIDE SEQUENCE</scope>
    <source>
        <strain evidence="9">HDV247</strain>
    </source>
</reference>
<organism evidence="9">
    <name type="scientific">Fusarium oxysporum f. sp. pisi HDV247</name>
    <dbReference type="NCBI Taxonomy" id="1080344"/>
    <lineage>
        <taxon>Eukaryota</taxon>
        <taxon>Fungi</taxon>
        <taxon>Dikarya</taxon>
        <taxon>Ascomycota</taxon>
        <taxon>Pezizomycotina</taxon>
        <taxon>Sordariomycetes</taxon>
        <taxon>Hypocreomycetidae</taxon>
        <taxon>Hypocreales</taxon>
        <taxon>Nectriaceae</taxon>
        <taxon>Fusarium</taxon>
        <taxon>Fusarium oxysporum species complex</taxon>
    </lineage>
</organism>
<dbReference type="GO" id="GO:0020037">
    <property type="term" value="F:heme binding"/>
    <property type="evidence" value="ECO:0007669"/>
    <property type="project" value="InterPro"/>
</dbReference>
<dbReference type="Proteomes" id="UP000030751">
    <property type="component" value="Unassembled WGS sequence"/>
</dbReference>
<dbReference type="GO" id="GO:0004497">
    <property type="term" value="F:monooxygenase activity"/>
    <property type="evidence" value="ECO:0007669"/>
    <property type="project" value="UniProtKB-KW"/>
</dbReference>
<evidence type="ECO:0000256" key="8">
    <source>
        <dbReference type="PIRSR" id="PIRSR602401-1"/>
    </source>
</evidence>
<dbReference type="InterPro" id="IPR050121">
    <property type="entry name" value="Cytochrome_P450_monoxygenase"/>
</dbReference>
<dbReference type="OrthoDB" id="1470350at2759"/>
<dbReference type="PANTHER" id="PTHR24305:SF230">
    <property type="entry name" value="P450, PUTATIVE (EUROFUNG)-RELATED"/>
    <property type="match status" value="1"/>
</dbReference>